<evidence type="ECO:0000313" key="2">
    <source>
        <dbReference type="EMBL" id="QPM75090.1"/>
    </source>
</evidence>
<evidence type="ECO:0000256" key="1">
    <source>
        <dbReference type="SAM" id="MobiDB-lite"/>
    </source>
</evidence>
<feature type="compositionally biased region" description="Basic residues" evidence="1">
    <location>
        <begin position="101"/>
        <end position="110"/>
    </location>
</feature>
<organism evidence="2 3">
    <name type="scientific">Staphylococcus lloydii</name>
    <dbReference type="NCBI Taxonomy" id="2781774"/>
    <lineage>
        <taxon>Bacteria</taxon>
        <taxon>Bacillati</taxon>
        <taxon>Bacillota</taxon>
        <taxon>Bacilli</taxon>
        <taxon>Bacillales</taxon>
        <taxon>Staphylococcaceae</taxon>
        <taxon>Staphylococcus</taxon>
    </lineage>
</organism>
<feature type="region of interest" description="Disordered" evidence="1">
    <location>
        <begin position="98"/>
        <end position="135"/>
    </location>
</feature>
<dbReference type="AlphaFoldDB" id="A0A7T1F9B6"/>
<protein>
    <submittedName>
        <fullName evidence="2">YjdF family protein</fullName>
    </submittedName>
</protein>
<reference evidence="2 3" key="1">
    <citation type="submission" date="2020-10" db="EMBL/GenBank/DDBJ databases">
        <title>Closed genome sequences of Staphylococcus lloydii sp. nov. and Staphylococcus durrellii sp. nov. Isolated from Captive Fruit Bats (Pteropus livingstonii).</title>
        <authorList>
            <person name="Fountain K."/>
        </authorList>
    </citation>
    <scope>NUCLEOTIDE SEQUENCE [LARGE SCALE GENOMIC DNA]</scope>
    <source>
        <strain evidence="2 3">23_2_7_LY</strain>
    </source>
</reference>
<proteinExistence type="predicted"/>
<dbReference type="RefSeq" id="WP_195718838.1">
    <property type="nucleotide sequence ID" value="NZ_CP064056.1"/>
</dbReference>
<dbReference type="InterPro" id="IPR016787">
    <property type="entry name" value="UCP021328"/>
</dbReference>
<dbReference type="EMBL" id="CP064056">
    <property type="protein sequence ID" value="QPM75090.1"/>
    <property type="molecule type" value="Genomic_DNA"/>
</dbReference>
<name>A0A7T1F9B6_9STAP</name>
<sequence>MELSIFHNGQFFVALVEYKTEGKSKFIKYTFGTEPDDEQILIFIHQKLLPLLNATQTTVNTKVRKNKVNPKRLQRQVAKAQKAPKDITKAQLAIKEEQQLHKKQRKKLNKAKKDAFIARKRKLKRQKAKAKHKGK</sequence>
<accession>A0A7T1F9B6</accession>
<keyword evidence="3" id="KW-1185">Reference proteome</keyword>
<dbReference type="Proteomes" id="UP000594455">
    <property type="component" value="Chromosome"/>
</dbReference>
<dbReference type="PIRSF" id="PIRSF021328">
    <property type="entry name" value="UCP021328"/>
    <property type="match status" value="1"/>
</dbReference>
<gene>
    <name evidence="2" type="ORF">ISP08_12350</name>
</gene>
<feature type="compositionally biased region" description="Basic residues" evidence="1">
    <location>
        <begin position="118"/>
        <end position="135"/>
    </location>
</feature>
<evidence type="ECO:0000313" key="3">
    <source>
        <dbReference type="Proteomes" id="UP000594455"/>
    </source>
</evidence>
<dbReference type="KEGG" id="sllo:ISP08_12350"/>
<dbReference type="Pfam" id="PF11208">
    <property type="entry name" value="DUF2992"/>
    <property type="match status" value="1"/>
</dbReference>